<dbReference type="AlphaFoldDB" id="A0A848J1I0"/>
<dbReference type="InterPro" id="IPR013078">
    <property type="entry name" value="His_Pase_superF_clade-1"/>
</dbReference>
<keyword evidence="1" id="KW-0732">Signal</keyword>
<keyword evidence="3" id="KW-1185">Reference proteome</keyword>
<dbReference type="Proteomes" id="UP000559010">
    <property type="component" value="Unassembled WGS sequence"/>
</dbReference>
<feature type="signal peptide" evidence="1">
    <location>
        <begin position="1"/>
        <end position="21"/>
    </location>
</feature>
<feature type="chain" id="PRO_5032929270" evidence="1">
    <location>
        <begin position="22"/>
        <end position="182"/>
    </location>
</feature>
<reference evidence="2 3" key="1">
    <citation type="submission" date="2020-04" db="EMBL/GenBank/DDBJ databases">
        <title>Flammeovirgaceae bacterium KN852 isolated from deep sea.</title>
        <authorList>
            <person name="Zhang D.-C."/>
        </authorList>
    </citation>
    <scope>NUCLEOTIDE SEQUENCE [LARGE SCALE GENOMIC DNA]</scope>
    <source>
        <strain evidence="2 3">KN852</strain>
    </source>
</reference>
<protein>
    <submittedName>
        <fullName evidence="2">Histidine phosphatase family protein</fullName>
    </submittedName>
</protein>
<dbReference type="InterPro" id="IPR029033">
    <property type="entry name" value="His_PPase_superfam"/>
</dbReference>
<name>A0A848J1I0_9BACT</name>
<evidence type="ECO:0000313" key="2">
    <source>
        <dbReference type="EMBL" id="NMM50407.1"/>
    </source>
</evidence>
<dbReference type="Gene3D" id="3.40.50.1240">
    <property type="entry name" value="Phosphoglycerate mutase-like"/>
    <property type="match status" value="1"/>
</dbReference>
<dbReference type="EMBL" id="JABBNU010000012">
    <property type="protein sequence ID" value="NMM50407.1"/>
    <property type="molecule type" value="Genomic_DNA"/>
</dbReference>
<evidence type="ECO:0000256" key="1">
    <source>
        <dbReference type="SAM" id="SignalP"/>
    </source>
</evidence>
<dbReference type="SUPFAM" id="SSF53254">
    <property type="entry name" value="Phosphoglycerate mutase-like"/>
    <property type="match status" value="1"/>
</dbReference>
<accession>A0A848J1I0</accession>
<evidence type="ECO:0000313" key="3">
    <source>
        <dbReference type="Proteomes" id="UP000559010"/>
    </source>
</evidence>
<dbReference type="CDD" id="cd07067">
    <property type="entry name" value="HP_PGM_like"/>
    <property type="match status" value="1"/>
</dbReference>
<comment type="caution">
    <text evidence="2">The sequence shown here is derived from an EMBL/GenBank/DDBJ whole genome shotgun (WGS) entry which is preliminary data.</text>
</comment>
<dbReference type="RefSeq" id="WP_169684771.1">
    <property type="nucleotide sequence ID" value="NZ_JABBNU010000012.1"/>
</dbReference>
<gene>
    <name evidence="2" type="ORF">HH304_18500</name>
</gene>
<sequence>MKHIWLPLIFFLLLSLTNCNNNQISSDLDSDTTVYESTVIFLTRHAEKDTVGRDPELSEKGRKRVEVLTNMLKNVKFDAVYSTNYLRTIQTVRPIAELNSLVIMPYEAQMPPEKFSEQLLNDEKGNTILISGHSNTIPFIVNSLMGFSELGQLDENQYGDLFMIIISGNNKELITLNQPIID</sequence>
<proteinExistence type="predicted"/>
<dbReference type="Pfam" id="PF00300">
    <property type="entry name" value="His_Phos_1"/>
    <property type="match status" value="1"/>
</dbReference>
<organism evidence="2 3">
    <name type="scientific">Marinigracilibium pacificum</name>
    <dbReference type="NCBI Taxonomy" id="2729599"/>
    <lineage>
        <taxon>Bacteria</taxon>
        <taxon>Pseudomonadati</taxon>
        <taxon>Bacteroidota</taxon>
        <taxon>Cytophagia</taxon>
        <taxon>Cytophagales</taxon>
        <taxon>Flammeovirgaceae</taxon>
        <taxon>Marinigracilibium</taxon>
    </lineage>
</organism>